<sequence>MLPSFDPSPPLSGQISFASSGHLIAAFGPVIMSALLDCPVSPLPGGNWLKRSFVHPT</sequence>
<evidence type="ECO:0000313" key="1">
    <source>
        <dbReference type="EMBL" id="BAI97466.1"/>
    </source>
</evidence>
<protein>
    <submittedName>
        <fullName evidence="1">Uncharacterized protein</fullName>
    </submittedName>
</protein>
<dbReference type="HOGENOM" id="CLU_2994385_0_0_5"/>
<reference evidence="1 2" key="1">
    <citation type="journal article" date="2010" name="J. Bacteriol.">
        <title>Complete genome sequence of the representative gamma-hexachlorocyclohexane-degrading bacterium Sphingobium japonicum UT26.</title>
        <authorList>
            <person name="Nagata Y."/>
            <person name="Ohtsubo Y."/>
            <person name="Endo R."/>
            <person name="Ichikawa N."/>
            <person name="Ankai A."/>
            <person name="Oguchi A."/>
            <person name="Fukui S."/>
            <person name="Fujita N."/>
            <person name="Tsuda M."/>
        </authorList>
    </citation>
    <scope>NUCLEOTIDE SEQUENCE [LARGE SCALE GENOMIC DNA]</scope>
    <source>
        <strain evidence="2">DSM 16413 / CCM 7287 / MTCC 6362 / UT26 / NBRC 101211 / UT26S</strain>
    </source>
</reference>
<dbReference type="Proteomes" id="UP000007753">
    <property type="component" value="Chromosome 1"/>
</dbReference>
<dbReference type="AlphaFoldDB" id="D4Z4D4"/>
<accession>D4Z4D4</accession>
<keyword evidence="2" id="KW-1185">Reference proteome</keyword>
<name>D4Z4D4_SPHIU</name>
<proteinExistence type="predicted"/>
<evidence type="ECO:0000313" key="2">
    <source>
        <dbReference type="Proteomes" id="UP000007753"/>
    </source>
</evidence>
<dbReference type="KEGG" id="sjp:SJA_C1-26320"/>
<dbReference type="EMBL" id="AP010803">
    <property type="protein sequence ID" value="BAI97466.1"/>
    <property type="molecule type" value="Genomic_DNA"/>
</dbReference>
<organism evidence="1 2">
    <name type="scientific">Sphingobium indicum (strain DSM 16413 / CCM 7287 / MTCC 6362 / UT26 / NBRC 101211 / UT26S)</name>
    <name type="common">Sphingobium japonicum</name>
    <dbReference type="NCBI Taxonomy" id="452662"/>
    <lineage>
        <taxon>Bacteria</taxon>
        <taxon>Pseudomonadati</taxon>
        <taxon>Pseudomonadota</taxon>
        <taxon>Alphaproteobacteria</taxon>
        <taxon>Sphingomonadales</taxon>
        <taxon>Sphingomonadaceae</taxon>
        <taxon>Sphingobium</taxon>
    </lineage>
</organism>
<gene>
    <name evidence="1" type="ordered locus">SJA_C1-26320</name>
</gene>